<dbReference type="PANTHER" id="PTHR46663:SF2">
    <property type="entry name" value="GGDEF DOMAIN-CONTAINING PROTEIN"/>
    <property type="match status" value="1"/>
</dbReference>
<dbReference type="InterPro" id="IPR029787">
    <property type="entry name" value="Nucleotide_cyclase"/>
</dbReference>
<reference evidence="3 4" key="1">
    <citation type="submission" date="2020-03" db="EMBL/GenBank/DDBJ databases">
        <title>WGS of the type strain of Planosporangium spp.</title>
        <authorList>
            <person name="Thawai C."/>
        </authorList>
    </citation>
    <scope>NUCLEOTIDE SEQUENCE [LARGE SCALE GENOMIC DNA]</scope>
    <source>
        <strain evidence="3 4">TBRC 5610</strain>
    </source>
</reference>
<dbReference type="PANTHER" id="PTHR46663">
    <property type="entry name" value="DIGUANYLATE CYCLASE DGCT-RELATED"/>
    <property type="match status" value="1"/>
</dbReference>
<dbReference type="InterPro" id="IPR052163">
    <property type="entry name" value="DGC-Regulatory_Protein"/>
</dbReference>
<name>A0ABX0Y6S3_9ACTN</name>
<dbReference type="PROSITE" id="PS50887">
    <property type="entry name" value="GGDEF"/>
    <property type="match status" value="1"/>
</dbReference>
<evidence type="ECO:0000259" key="2">
    <source>
        <dbReference type="PROSITE" id="PS50887"/>
    </source>
</evidence>
<feature type="transmembrane region" description="Helical" evidence="1">
    <location>
        <begin position="164"/>
        <end position="183"/>
    </location>
</feature>
<dbReference type="InterPro" id="IPR000160">
    <property type="entry name" value="GGDEF_dom"/>
</dbReference>
<feature type="transmembrane region" description="Helical" evidence="1">
    <location>
        <begin position="12"/>
        <end position="33"/>
    </location>
</feature>
<feature type="transmembrane region" description="Helical" evidence="1">
    <location>
        <begin position="227"/>
        <end position="245"/>
    </location>
</feature>
<feature type="transmembrane region" description="Helical" evidence="1">
    <location>
        <begin position="98"/>
        <end position="119"/>
    </location>
</feature>
<keyword evidence="1" id="KW-1133">Transmembrane helix</keyword>
<keyword evidence="1" id="KW-0472">Membrane</keyword>
<dbReference type="EMBL" id="JAATVY010000026">
    <property type="protein sequence ID" value="NJC73133.1"/>
    <property type="molecule type" value="Genomic_DNA"/>
</dbReference>
<feature type="transmembrane region" description="Helical" evidence="1">
    <location>
        <begin position="195"/>
        <end position="215"/>
    </location>
</feature>
<dbReference type="CDD" id="cd01949">
    <property type="entry name" value="GGDEF"/>
    <property type="match status" value="1"/>
</dbReference>
<feature type="domain" description="GGDEF" evidence="2">
    <location>
        <begin position="357"/>
        <end position="488"/>
    </location>
</feature>
<dbReference type="Gene3D" id="3.30.70.270">
    <property type="match status" value="1"/>
</dbReference>
<gene>
    <name evidence="3" type="ORF">HC031_25940</name>
</gene>
<keyword evidence="1" id="KW-0812">Transmembrane</keyword>
<feature type="transmembrane region" description="Helical" evidence="1">
    <location>
        <begin position="39"/>
        <end position="58"/>
    </location>
</feature>
<dbReference type="SMART" id="SM00267">
    <property type="entry name" value="GGDEF"/>
    <property type="match status" value="1"/>
</dbReference>
<feature type="transmembrane region" description="Helical" evidence="1">
    <location>
        <begin position="126"/>
        <end position="144"/>
    </location>
</feature>
<dbReference type="Pfam" id="PF00990">
    <property type="entry name" value="GGDEF"/>
    <property type="match status" value="1"/>
</dbReference>
<protein>
    <submittedName>
        <fullName evidence="3">GGDEF domain-containing protein</fullName>
    </submittedName>
</protein>
<dbReference type="InterPro" id="IPR043128">
    <property type="entry name" value="Rev_trsase/Diguanyl_cyclase"/>
</dbReference>
<accession>A0ABX0Y6S3</accession>
<proteinExistence type="predicted"/>
<organism evidence="3 4">
    <name type="scientific">Planosporangium thailandense</name>
    <dbReference type="NCBI Taxonomy" id="765197"/>
    <lineage>
        <taxon>Bacteria</taxon>
        <taxon>Bacillati</taxon>
        <taxon>Actinomycetota</taxon>
        <taxon>Actinomycetes</taxon>
        <taxon>Micromonosporales</taxon>
        <taxon>Micromonosporaceae</taxon>
        <taxon>Planosporangium</taxon>
    </lineage>
</organism>
<dbReference type="RefSeq" id="WP_167928044.1">
    <property type="nucleotide sequence ID" value="NZ_JAATVY010000026.1"/>
</dbReference>
<sequence>MASDQPVIRPRWIHAGWPTAVLVFATAYVLLPGLARDCVFLLGNLLPIAAIVTSLRIYPLTYRLPWYLAGTGVTLMTVPNVVWIIQVDLLGRASATPWGYVALACGHLTLLSGSVAIVLRHAPTDPGGVMHAALVGLGLSGPIWQVLVRPGLVAAGVPPLRRGALLIIVVALMTLLGTLLRVLKTTVKARANLYFFILAMAGGMAAVVAMALTAGPHRTTATLLAESLWFTAYFGCAAAALHPSVVDLTTPDGVHPDDLSARRMLSTAAVLSMPALTAGVTLAVGGSPDVLMLIVSTLVCIPLLLVRFWNLAVRRMKAEQALAHQASHDELTGLPNRRTLLEEVDAAMRRLRAGALPSVGVLFCDLDGFKPINDTLGHQAGDDVLRVVGHRLRQCVRGADVVGRFGGDEFLVVCGGVDEREVGDPAERIRRSLSEPVRVRGEACVVGASVGVAVTTGDDAASGEALIARADQAMYAIKQSRGGARRAA</sequence>
<comment type="caution">
    <text evidence="3">The sequence shown here is derived from an EMBL/GenBank/DDBJ whole genome shotgun (WGS) entry which is preliminary data.</text>
</comment>
<feature type="transmembrane region" description="Helical" evidence="1">
    <location>
        <begin position="65"/>
        <end position="86"/>
    </location>
</feature>
<feature type="transmembrane region" description="Helical" evidence="1">
    <location>
        <begin position="265"/>
        <end position="284"/>
    </location>
</feature>
<dbReference type="Proteomes" id="UP000722989">
    <property type="component" value="Unassembled WGS sequence"/>
</dbReference>
<feature type="transmembrane region" description="Helical" evidence="1">
    <location>
        <begin position="290"/>
        <end position="309"/>
    </location>
</feature>
<keyword evidence="4" id="KW-1185">Reference proteome</keyword>
<evidence type="ECO:0000313" key="4">
    <source>
        <dbReference type="Proteomes" id="UP000722989"/>
    </source>
</evidence>
<evidence type="ECO:0000256" key="1">
    <source>
        <dbReference type="SAM" id="Phobius"/>
    </source>
</evidence>
<evidence type="ECO:0000313" key="3">
    <source>
        <dbReference type="EMBL" id="NJC73133.1"/>
    </source>
</evidence>
<dbReference type="SUPFAM" id="SSF55073">
    <property type="entry name" value="Nucleotide cyclase"/>
    <property type="match status" value="1"/>
</dbReference>
<dbReference type="NCBIfam" id="TIGR00254">
    <property type="entry name" value="GGDEF"/>
    <property type="match status" value="1"/>
</dbReference>